<organism evidence="1">
    <name type="scientific">freshwater metagenome</name>
    <dbReference type="NCBI Taxonomy" id="449393"/>
    <lineage>
        <taxon>unclassified sequences</taxon>
        <taxon>metagenomes</taxon>
        <taxon>ecological metagenomes</taxon>
    </lineage>
</organism>
<sequence length="61" mass="6226">MLSTTTELTTKPGANEKGPVGITLVRSSALLNSTAPAPLILSYCEVVTSPDTGAASKHVEV</sequence>
<gene>
    <name evidence="1" type="ORF">UFOPK4306_01038</name>
</gene>
<name>A0A6J7U5N3_9ZZZZ</name>
<evidence type="ECO:0000313" key="1">
    <source>
        <dbReference type="EMBL" id="CAB5061233.1"/>
    </source>
</evidence>
<accession>A0A6J7U5N3</accession>
<protein>
    <submittedName>
        <fullName evidence="1">Unannotated protein</fullName>
    </submittedName>
</protein>
<dbReference type="AlphaFoldDB" id="A0A6J7U5N3"/>
<dbReference type="EMBL" id="CAFBQP010000033">
    <property type="protein sequence ID" value="CAB5061233.1"/>
    <property type="molecule type" value="Genomic_DNA"/>
</dbReference>
<reference evidence="1" key="1">
    <citation type="submission" date="2020-05" db="EMBL/GenBank/DDBJ databases">
        <authorList>
            <person name="Chiriac C."/>
            <person name="Salcher M."/>
            <person name="Ghai R."/>
            <person name="Kavagutti S V."/>
        </authorList>
    </citation>
    <scope>NUCLEOTIDE SEQUENCE</scope>
</reference>
<proteinExistence type="predicted"/>